<gene>
    <name evidence="1" type="ORF">GCM10011401_12560</name>
</gene>
<sequence>MDLATRTAALGTCITAESALLWLVCVTVPMNDQPQRPMCGETSRPHGVLRAVFGLDTPTAAPRRTAGYANDSWEGAAIGWCGREP</sequence>
<dbReference type="Proteomes" id="UP000633136">
    <property type="component" value="Unassembled WGS sequence"/>
</dbReference>
<protein>
    <submittedName>
        <fullName evidence="1">Uncharacterized protein</fullName>
    </submittedName>
</protein>
<dbReference type="AlphaFoldDB" id="A0A917EQJ8"/>
<organism evidence="1 2">
    <name type="scientific">Nesterenkonia cremea</name>
    <dbReference type="NCBI Taxonomy" id="1882340"/>
    <lineage>
        <taxon>Bacteria</taxon>
        <taxon>Bacillati</taxon>
        <taxon>Actinomycetota</taxon>
        <taxon>Actinomycetes</taxon>
        <taxon>Micrococcales</taxon>
        <taxon>Micrococcaceae</taxon>
        <taxon>Nesterenkonia</taxon>
    </lineage>
</organism>
<accession>A0A917EQJ8</accession>
<reference evidence="1" key="2">
    <citation type="submission" date="2020-09" db="EMBL/GenBank/DDBJ databases">
        <authorList>
            <person name="Sun Q."/>
            <person name="Zhou Y."/>
        </authorList>
    </citation>
    <scope>NUCLEOTIDE SEQUENCE</scope>
    <source>
        <strain evidence="1">CGMCC 1.15388</strain>
    </source>
</reference>
<reference evidence="1" key="1">
    <citation type="journal article" date="2014" name="Int. J. Syst. Evol. Microbiol.">
        <title>Complete genome sequence of Corynebacterium casei LMG S-19264T (=DSM 44701T), isolated from a smear-ripened cheese.</title>
        <authorList>
            <consortium name="US DOE Joint Genome Institute (JGI-PGF)"/>
            <person name="Walter F."/>
            <person name="Albersmeier A."/>
            <person name="Kalinowski J."/>
            <person name="Ruckert C."/>
        </authorList>
    </citation>
    <scope>NUCLEOTIDE SEQUENCE</scope>
    <source>
        <strain evidence="1">CGMCC 1.15388</strain>
    </source>
</reference>
<name>A0A917EQJ8_9MICC</name>
<keyword evidence="2" id="KW-1185">Reference proteome</keyword>
<dbReference type="EMBL" id="BMIS01000004">
    <property type="protein sequence ID" value="GGE66727.1"/>
    <property type="molecule type" value="Genomic_DNA"/>
</dbReference>
<proteinExistence type="predicted"/>
<evidence type="ECO:0000313" key="1">
    <source>
        <dbReference type="EMBL" id="GGE66727.1"/>
    </source>
</evidence>
<evidence type="ECO:0000313" key="2">
    <source>
        <dbReference type="Proteomes" id="UP000633136"/>
    </source>
</evidence>
<comment type="caution">
    <text evidence="1">The sequence shown here is derived from an EMBL/GenBank/DDBJ whole genome shotgun (WGS) entry which is preliminary data.</text>
</comment>